<proteinExistence type="predicted"/>
<reference evidence="1 2" key="1">
    <citation type="journal article" date="2020" name="Nature">
        <title>Six reference-quality genomes reveal evolution of bat adaptations.</title>
        <authorList>
            <person name="Jebb D."/>
            <person name="Huang Z."/>
            <person name="Pippel M."/>
            <person name="Hughes G.M."/>
            <person name="Lavrichenko K."/>
            <person name="Devanna P."/>
            <person name="Winkler S."/>
            <person name="Jermiin L.S."/>
            <person name="Skirmuntt E.C."/>
            <person name="Katzourakis A."/>
            <person name="Burkitt-Gray L."/>
            <person name="Ray D.A."/>
            <person name="Sullivan K.A.M."/>
            <person name="Roscito J.G."/>
            <person name="Kirilenko B.M."/>
            <person name="Davalos L.M."/>
            <person name="Corthals A.P."/>
            <person name="Power M.L."/>
            <person name="Jones G."/>
            <person name="Ransome R.D."/>
            <person name="Dechmann D.K.N."/>
            <person name="Locatelli A.G."/>
            <person name="Puechmaille S.J."/>
            <person name="Fedrigo O."/>
            <person name="Jarvis E.D."/>
            <person name="Hiller M."/>
            <person name="Vernes S.C."/>
            <person name="Myers E.W."/>
            <person name="Teeling E.C."/>
        </authorList>
    </citation>
    <scope>NUCLEOTIDE SEQUENCE [LARGE SCALE GENOMIC DNA]</scope>
    <source>
        <strain evidence="1">MRouAeg1</strain>
        <tissue evidence="1">Muscle</tissue>
    </source>
</reference>
<gene>
    <name evidence="1" type="ORF">HJG63_009546</name>
</gene>
<protein>
    <submittedName>
        <fullName evidence="1">Uncharacterized protein</fullName>
    </submittedName>
</protein>
<dbReference type="EMBL" id="JACASE010000016">
    <property type="protein sequence ID" value="KAF6401444.1"/>
    <property type="molecule type" value="Genomic_DNA"/>
</dbReference>
<name>A0A7J8BRS5_ROUAE</name>
<sequence>MKKITLMQCDLPRYLLSTVSCLKVGRRMFERILRTSGEGALGLDSQFLVLQPLVFREASRLEGRMDSIAWEVNRQSCSHEEGGGCVGSSVPCGPVVSSVSWALRAGMCWFGASLFFGWVTVGIPQGLLEWGHWCLASCLGPMSGSQGTPPLGSH</sequence>
<organism evidence="1 2">
    <name type="scientific">Rousettus aegyptiacus</name>
    <name type="common">Egyptian fruit bat</name>
    <name type="synonym">Pteropus aegyptiacus</name>
    <dbReference type="NCBI Taxonomy" id="9407"/>
    <lineage>
        <taxon>Eukaryota</taxon>
        <taxon>Metazoa</taxon>
        <taxon>Chordata</taxon>
        <taxon>Craniata</taxon>
        <taxon>Vertebrata</taxon>
        <taxon>Euteleostomi</taxon>
        <taxon>Mammalia</taxon>
        <taxon>Eutheria</taxon>
        <taxon>Laurasiatheria</taxon>
        <taxon>Chiroptera</taxon>
        <taxon>Yinpterochiroptera</taxon>
        <taxon>Pteropodoidea</taxon>
        <taxon>Pteropodidae</taxon>
        <taxon>Rousettinae</taxon>
        <taxon>Rousettus</taxon>
    </lineage>
</organism>
<evidence type="ECO:0000313" key="2">
    <source>
        <dbReference type="Proteomes" id="UP000593571"/>
    </source>
</evidence>
<evidence type="ECO:0000313" key="1">
    <source>
        <dbReference type="EMBL" id="KAF6401444.1"/>
    </source>
</evidence>
<dbReference type="Proteomes" id="UP000593571">
    <property type="component" value="Unassembled WGS sequence"/>
</dbReference>
<comment type="caution">
    <text evidence="1">The sequence shown here is derived from an EMBL/GenBank/DDBJ whole genome shotgun (WGS) entry which is preliminary data.</text>
</comment>
<accession>A0A7J8BRS5</accession>
<keyword evidence="2" id="KW-1185">Reference proteome</keyword>
<dbReference type="AlphaFoldDB" id="A0A7J8BRS5"/>